<evidence type="ECO:0000256" key="7">
    <source>
        <dbReference type="SAM" id="Phobius"/>
    </source>
</evidence>
<dbReference type="Proteomes" id="UP000256913">
    <property type="component" value="Unassembled WGS sequence"/>
</dbReference>
<dbReference type="AlphaFoldDB" id="A0A3D9ZN83"/>
<dbReference type="Pfam" id="PF01435">
    <property type="entry name" value="Peptidase_M48"/>
    <property type="match status" value="1"/>
</dbReference>
<dbReference type="GO" id="GO:0004222">
    <property type="term" value="F:metalloendopeptidase activity"/>
    <property type="evidence" value="ECO:0007669"/>
    <property type="project" value="InterPro"/>
</dbReference>
<sequence length="290" mass="29854">MTLAVYLPALLSLLLVAVSRVAVRHAPPAVATRGLALAAAGAAAAYTCCLGFLALTLLDDVPPLSALDHLPGLPKPVPGPVALVAAALLGWGAVRLVRDLRLRRDTTRRLRAAGTPQADGLVVADWAAPHAIAVPGRPGHVLVTTGLLRALDGRERRVVLAHERAHLRHRHDRLVSVAAAAAAVNPLLVPLRDAVAYQAERWADEEAAAQIGDRGLVARCVAKAALAASPVLALGGGSVVARVHALRRPAPRGRWTRLLVPGAVVAGIGLVTLVAAAEFAALAAAWLGAA</sequence>
<evidence type="ECO:0000256" key="2">
    <source>
        <dbReference type="ARBA" id="ARBA00022723"/>
    </source>
</evidence>
<comment type="caution">
    <text evidence="9">The sequence shown here is derived from an EMBL/GenBank/DDBJ whole genome shotgun (WGS) entry which is preliminary data.</text>
</comment>
<gene>
    <name evidence="9" type="ORF">DFJ67_3411</name>
</gene>
<dbReference type="GO" id="GO:0046872">
    <property type="term" value="F:metal ion binding"/>
    <property type="evidence" value="ECO:0007669"/>
    <property type="project" value="UniProtKB-KW"/>
</dbReference>
<dbReference type="InterPro" id="IPR052173">
    <property type="entry name" value="Beta-lactam_resp_regulator"/>
</dbReference>
<evidence type="ECO:0000256" key="1">
    <source>
        <dbReference type="ARBA" id="ARBA00022670"/>
    </source>
</evidence>
<keyword evidence="4 6" id="KW-0862">Zinc</keyword>
<feature type="transmembrane region" description="Helical" evidence="7">
    <location>
        <begin position="77"/>
        <end position="97"/>
    </location>
</feature>
<feature type="domain" description="Peptidase M48" evidence="8">
    <location>
        <begin position="100"/>
        <end position="173"/>
    </location>
</feature>
<keyword evidence="1 6" id="KW-0645">Protease</keyword>
<name>A0A3D9ZN83_9ACTN</name>
<comment type="cofactor">
    <cofactor evidence="6">
        <name>Zn(2+)</name>
        <dbReference type="ChEBI" id="CHEBI:29105"/>
    </cofactor>
    <text evidence="6">Binds 1 zinc ion per subunit.</text>
</comment>
<dbReference type="Gene3D" id="3.30.2010.10">
    <property type="entry name" value="Metalloproteases ('zincins'), catalytic domain"/>
    <property type="match status" value="1"/>
</dbReference>
<evidence type="ECO:0000259" key="8">
    <source>
        <dbReference type="Pfam" id="PF01435"/>
    </source>
</evidence>
<keyword evidence="7" id="KW-0472">Membrane</keyword>
<feature type="transmembrane region" description="Helical" evidence="7">
    <location>
        <begin position="6"/>
        <end position="23"/>
    </location>
</feature>
<evidence type="ECO:0000256" key="4">
    <source>
        <dbReference type="ARBA" id="ARBA00022833"/>
    </source>
</evidence>
<dbReference type="RefSeq" id="WP_116068862.1">
    <property type="nucleotide sequence ID" value="NZ_BONB01000014.1"/>
</dbReference>
<keyword evidence="3 6" id="KW-0378">Hydrolase</keyword>
<keyword evidence="7" id="KW-1133">Transmembrane helix</keyword>
<dbReference type="EMBL" id="QUMQ01000001">
    <property type="protein sequence ID" value="REF97413.1"/>
    <property type="molecule type" value="Genomic_DNA"/>
</dbReference>
<keyword evidence="7" id="KW-0812">Transmembrane</keyword>
<feature type="transmembrane region" description="Helical" evidence="7">
    <location>
        <begin position="35"/>
        <end position="57"/>
    </location>
</feature>
<dbReference type="InterPro" id="IPR001915">
    <property type="entry name" value="Peptidase_M48"/>
</dbReference>
<dbReference type="PANTHER" id="PTHR34978:SF3">
    <property type="entry name" value="SLR0241 PROTEIN"/>
    <property type="match status" value="1"/>
</dbReference>
<comment type="similarity">
    <text evidence="6">Belongs to the peptidase M48 family.</text>
</comment>
<evidence type="ECO:0000256" key="5">
    <source>
        <dbReference type="ARBA" id="ARBA00023049"/>
    </source>
</evidence>
<dbReference type="CDD" id="cd07326">
    <property type="entry name" value="M56_BlaR1_MecR1_like"/>
    <property type="match status" value="1"/>
</dbReference>
<evidence type="ECO:0000256" key="3">
    <source>
        <dbReference type="ARBA" id="ARBA00022801"/>
    </source>
</evidence>
<dbReference type="OrthoDB" id="3541294at2"/>
<dbReference type="GO" id="GO:0006508">
    <property type="term" value="P:proteolysis"/>
    <property type="evidence" value="ECO:0007669"/>
    <property type="project" value="UniProtKB-KW"/>
</dbReference>
<protein>
    <submittedName>
        <fullName evidence="9">Peptidase M48-like protein</fullName>
    </submittedName>
</protein>
<evidence type="ECO:0000256" key="6">
    <source>
        <dbReference type="RuleBase" id="RU003983"/>
    </source>
</evidence>
<keyword evidence="10" id="KW-1185">Reference proteome</keyword>
<evidence type="ECO:0000313" key="10">
    <source>
        <dbReference type="Proteomes" id="UP000256913"/>
    </source>
</evidence>
<evidence type="ECO:0000313" key="9">
    <source>
        <dbReference type="EMBL" id="REF97413.1"/>
    </source>
</evidence>
<accession>A0A3D9ZN83</accession>
<organism evidence="9 10">
    <name type="scientific">Asanoa ferruginea</name>
    <dbReference type="NCBI Taxonomy" id="53367"/>
    <lineage>
        <taxon>Bacteria</taxon>
        <taxon>Bacillati</taxon>
        <taxon>Actinomycetota</taxon>
        <taxon>Actinomycetes</taxon>
        <taxon>Micromonosporales</taxon>
        <taxon>Micromonosporaceae</taxon>
        <taxon>Asanoa</taxon>
    </lineage>
</organism>
<proteinExistence type="inferred from homology"/>
<keyword evidence="2" id="KW-0479">Metal-binding</keyword>
<feature type="transmembrane region" description="Helical" evidence="7">
    <location>
        <begin position="258"/>
        <end position="287"/>
    </location>
</feature>
<reference evidence="9 10" key="1">
    <citation type="submission" date="2018-08" db="EMBL/GenBank/DDBJ databases">
        <title>Sequencing the genomes of 1000 actinobacteria strains.</title>
        <authorList>
            <person name="Klenk H.-P."/>
        </authorList>
    </citation>
    <scope>NUCLEOTIDE SEQUENCE [LARGE SCALE GENOMIC DNA]</scope>
    <source>
        <strain evidence="9 10">DSM 44099</strain>
    </source>
</reference>
<dbReference type="PANTHER" id="PTHR34978">
    <property type="entry name" value="POSSIBLE SENSOR-TRANSDUCER PROTEIN BLAR"/>
    <property type="match status" value="1"/>
</dbReference>
<keyword evidence="5 6" id="KW-0482">Metalloprotease</keyword>